<feature type="domain" description="ABC transporter" evidence="9">
    <location>
        <begin position="354"/>
        <end position="577"/>
    </location>
</feature>
<evidence type="ECO:0000256" key="4">
    <source>
        <dbReference type="ARBA" id="ARBA00022741"/>
    </source>
</evidence>
<dbReference type="PROSITE" id="PS50893">
    <property type="entry name" value="ABC_TRANSPORTER_2"/>
    <property type="match status" value="1"/>
</dbReference>
<sequence>MEQQAFTRAHAARVWRLIYSYWTSEQKLSAWALLLIVLGGNFALVYMNVLFNEWQRGFGNSLQKYDAAAFWSSIAYFGWLAAIYIAIAGARYYLRMWLRIRWRTWLTNRYQGAWLRNKAFYKLKLIGTQVDNPDQRIADDLNNFTEQTMTLFFGLINAVSTLASFSVILWGLSSTLPLTIGAAQYQIPGFLFWGALVYAATGTWLTHLIGRRLIPLNFQQERVEADYRFNLMRLRENLESVALYGGEEVENERLRERFHRVIDNFHRLIRTGFKVDMFNSGYSQVSVVVPYLVIAPVYFSQRLEFGLLTQTAGAFGRVQDSLSFFIDAYQNIAAWRAVTMRLTQFTAAVDELDERVTDISQVVRAHAPQPSVQALDIARPDGEPLLNGLDLQLTAGDSLLIHGASGSGKSTLLRTLAGVWPYARGRIELPSDGVLFVPQRPYLPIGTLREALLYPERKPIDDEQLQQVLHDVRLERLGTQLDTVEDWAQTLSGGEQQRIAFARILLRRPHWLFLDEASSALDEPSEQALYQLLRERLPHTAIVSVGHRSTLRAFHRNQLELDGHGGWHIAHAATVIA</sequence>
<feature type="transmembrane region" description="Helical" evidence="8">
    <location>
        <begin position="28"/>
        <end position="49"/>
    </location>
</feature>
<dbReference type="InterPro" id="IPR050835">
    <property type="entry name" value="ABC_transporter_sub-D"/>
</dbReference>
<dbReference type="InterPro" id="IPR027417">
    <property type="entry name" value="P-loop_NTPase"/>
</dbReference>
<feature type="transmembrane region" description="Helical" evidence="8">
    <location>
        <begin position="190"/>
        <end position="210"/>
    </location>
</feature>
<evidence type="ECO:0000259" key="10">
    <source>
        <dbReference type="PROSITE" id="PS50929"/>
    </source>
</evidence>
<dbReference type="PANTHER" id="PTHR11384">
    <property type="entry name" value="ATP-BINDING CASSETTE, SUB-FAMILY D MEMBER"/>
    <property type="match status" value="1"/>
</dbReference>
<dbReference type="SMART" id="SM00382">
    <property type="entry name" value="AAA"/>
    <property type="match status" value="1"/>
</dbReference>
<evidence type="ECO:0000256" key="6">
    <source>
        <dbReference type="ARBA" id="ARBA00022989"/>
    </source>
</evidence>
<evidence type="ECO:0000313" key="11">
    <source>
        <dbReference type="EMBL" id="PWV58929.1"/>
    </source>
</evidence>
<dbReference type="EMBL" id="QGTJ01000013">
    <property type="protein sequence ID" value="PWV58929.1"/>
    <property type="molecule type" value="Genomic_DNA"/>
</dbReference>
<reference evidence="11 12" key="1">
    <citation type="submission" date="2018-05" db="EMBL/GenBank/DDBJ databases">
        <title>Genomic Encyclopedia of Type Strains, Phase IV (KMG-IV): sequencing the most valuable type-strain genomes for metagenomic binning, comparative biology and taxonomic classification.</title>
        <authorList>
            <person name="Goeker M."/>
        </authorList>
    </citation>
    <scope>NUCLEOTIDE SEQUENCE [LARGE SCALE GENOMIC DNA]</scope>
    <source>
        <strain evidence="11 12">DSM 23606</strain>
    </source>
</reference>
<dbReference type="Gene3D" id="3.40.50.300">
    <property type="entry name" value="P-loop containing nucleotide triphosphate hydrolases"/>
    <property type="match status" value="1"/>
</dbReference>
<dbReference type="GO" id="GO:0005886">
    <property type="term" value="C:plasma membrane"/>
    <property type="evidence" value="ECO:0007669"/>
    <property type="project" value="UniProtKB-SubCell"/>
</dbReference>
<dbReference type="PROSITE" id="PS00211">
    <property type="entry name" value="ABC_TRANSPORTER_1"/>
    <property type="match status" value="1"/>
</dbReference>
<name>A0A317MQM2_9GAMM</name>
<keyword evidence="3 8" id="KW-0812">Transmembrane</keyword>
<dbReference type="InterPro" id="IPR036640">
    <property type="entry name" value="ABC1_TM_sf"/>
</dbReference>
<keyword evidence="7 8" id="KW-0472">Membrane</keyword>
<feature type="transmembrane region" description="Helical" evidence="8">
    <location>
        <begin position="151"/>
        <end position="170"/>
    </location>
</feature>
<dbReference type="InterPro" id="IPR003593">
    <property type="entry name" value="AAA+_ATPase"/>
</dbReference>
<keyword evidence="12" id="KW-1185">Reference proteome</keyword>
<dbReference type="InterPro" id="IPR003439">
    <property type="entry name" value="ABC_transporter-like_ATP-bd"/>
</dbReference>
<dbReference type="AlphaFoldDB" id="A0A317MQM2"/>
<dbReference type="PANTHER" id="PTHR11384:SF59">
    <property type="entry name" value="LYSOSOMAL COBALAMIN TRANSPORTER ABCD4"/>
    <property type="match status" value="1"/>
</dbReference>
<comment type="subcellular location">
    <subcellularLocation>
        <location evidence="1">Cell membrane</location>
        <topology evidence="1">Multi-pass membrane protein</topology>
    </subcellularLocation>
</comment>
<proteinExistence type="predicted"/>
<dbReference type="GO" id="GO:0016887">
    <property type="term" value="F:ATP hydrolysis activity"/>
    <property type="evidence" value="ECO:0007669"/>
    <property type="project" value="InterPro"/>
</dbReference>
<dbReference type="PROSITE" id="PS50929">
    <property type="entry name" value="ABC_TM1F"/>
    <property type="match status" value="1"/>
</dbReference>
<dbReference type="InterPro" id="IPR011527">
    <property type="entry name" value="ABC1_TM_dom"/>
</dbReference>
<evidence type="ECO:0000256" key="2">
    <source>
        <dbReference type="ARBA" id="ARBA00022448"/>
    </source>
</evidence>
<dbReference type="GO" id="GO:0140359">
    <property type="term" value="F:ABC-type transporter activity"/>
    <property type="evidence" value="ECO:0007669"/>
    <property type="project" value="InterPro"/>
</dbReference>
<dbReference type="Gene3D" id="1.20.1560.10">
    <property type="entry name" value="ABC transporter type 1, transmembrane domain"/>
    <property type="match status" value="1"/>
</dbReference>
<evidence type="ECO:0000256" key="1">
    <source>
        <dbReference type="ARBA" id="ARBA00004651"/>
    </source>
</evidence>
<accession>A0A317MQM2</accession>
<evidence type="ECO:0000256" key="8">
    <source>
        <dbReference type="SAM" id="Phobius"/>
    </source>
</evidence>
<comment type="caution">
    <text evidence="11">The sequence shown here is derived from an EMBL/GenBank/DDBJ whole genome shotgun (WGS) entry which is preliminary data.</text>
</comment>
<dbReference type="OrthoDB" id="9810134at2"/>
<keyword evidence="2" id="KW-0813">Transport</keyword>
<evidence type="ECO:0000256" key="7">
    <source>
        <dbReference type="ARBA" id="ARBA00023136"/>
    </source>
</evidence>
<dbReference type="SUPFAM" id="SSF52540">
    <property type="entry name" value="P-loop containing nucleoside triphosphate hydrolases"/>
    <property type="match status" value="1"/>
</dbReference>
<keyword evidence="6 8" id="KW-1133">Transmembrane helix</keyword>
<feature type="domain" description="ABC transmembrane type-1" evidence="10">
    <location>
        <begin position="31"/>
        <end position="334"/>
    </location>
</feature>
<evidence type="ECO:0000259" key="9">
    <source>
        <dbReference type="PROSITE" id="PS50893"/>
    </source>
</evidence>
<dbReference type="CDD" id="cd03223">
    <property type="entry name" value="ABCD_peroxisomal_ALDP"/>
    <property type="match status" value="1"/>
</dbReference>
<dbReference type="RefSeq" id="WP_110020196.1">
    <property type="nucleotide sequence ID" value="NZ_QGTJ01000013.1"/>
</dbReference>
<dbReference type="Proteomes" id="UP000246569">
    <property type="component" value="Unassembled WGS sequence"/>
</dbReference>
<dbReference type="SUPFAM" id="SSF90123">
    <property type="entry name" value="ABC transporter transmembrane region"/>
    <property type="match status" value="1"/>
</dbReference>
<dbReference type="Pfam" id="PF00005">
    <property type="entry name" value="ABC_tran"/>
    <property type="match status" value="1"/>
</dbReference>
<organism evidence="11 12">
    <name type="scientific">Plasticicumulans acidivorans</name>
    <dbReference type="NCBI Taxonomy" id="886464"/>
    <lineage>
        <taxon>Bacteria</taxon>
        <taxon>Pseudomonadati</taxon>
        <taxon>Pseudomonadota</taxon>
        <taxon>Gammaproteobacteria</taxon>
        <taxon>Candidatus Competibacteraceae</taxon>
        <taxon>Plasticicumulans</taxon>
    </lineage>
</organism>
<evidence type="ECO:0000256" key="5">
    <source>
        <dbReference type="ARBA" id="ARBA00022840"/>
    </source>
</evidence>
<protein>
    <submittedName>
        <fullName evidence="11">Putative ATP-binding cassette transporter</fullName>
    </submittedName>
</protein>
<keyword evidence="5 11" id="KW-0067">ATP-binding</keyword>
<evidence type="ECO:0000256" key="3">
    <source>
        <dbReference type="ARBA" id="ARBA00022692"/>
    </source>
</evidence>
<gene>
    <name evidence="11" type="ORF">C7443_113113</name>
</gene>
<keyword evidence="4" id="KW-0547">Nucleotide-binding</keyword>
<dbReference type="Pfam" id="PF06472">
    <property type="entry name" value="ABC_membrane_2"/>
    <property type="match status" value="1"/>
</dbReference>
<feature type="transmembrane region" description="Helical" evidence="8">
    <location>
        <begin position="69"/>
        <end position="94"/>
    </location>
</feature>
<dbReference type="GO" id="GO:0005524">
    <property type="term" value="F:ATP binding"/>
    <property type="evidence" value="ECO:0007669"/>
    <property type="project" value="UniProtKB-KW"/>
</dbReference>
<dbReference type="InterPro" id="IPR017871">
    <property type="entry name" value="ABC_transporter-like_CS"/>
</dbReference>
<evidence type="ECO:0000313" key="12">
    <source>
        <dbReference type="Proteomes" id="UP000246569"/>
    </source>
</evidence>